<dbReference type="Gene3D" id="3.90.190.10">
    <property type="entry name" value="Protein tyrosine phosphatase superfamily"/>
    <property type="match status" value="1"/>
</dbReference>
<dbReference type="PROSITE" id="PS00383">
    <property type="entry name" value="TYR_PHOSPHATASE_1"/>
    <property type="match status" value="1"/>
</dbReference>
<name>A0A061RUQ0_9CHLO</name>
<accession>A0A061RUQ0</accession>
<feature type="domain" description="Tyrosine-protein phosphatase" evidence="1">
    <location>
        <begin position="46"/>
        <end position="210"/>
    </location>
</feature>
<gene>
    <name evidence="3" type="ORF">TSPGSL018_25941</name>
</gene>
<dbReference type="SMART" id="SM00194">
    <property type="entry name" value="PTPc"/>
    <property type="match status" value="1"/>
</dbReference>
<keyword evidence="3" id="KW-0675">Receptor</keyword>
<evidence type="ECO:0000259" key="2">
    <source>
        <dbReference type="PROSITE" id="PS50056"/>
    </source>
</evidence>
<feature type="non-terminal residue" evidence="3">
    <location>
        <position position="232"/>
    </location>
</feature>
<evidence type="ECO:0000259" key="1">
    <source>
        <dbReference type="PROSITE" id="PS50055"/>
    </source>
</evidence>
<feature type="domain" description="Tyrosine specific protein phosphatases" evidence="2">
    <location>
        <begin position="169"/>
        <end position="205"/>
    </location>
</feature>
<dbReference type="EMBL" id="GBEZ01011336">
    <property type="protein sequence ID" value="JAC74440.1"/>
    <property type="molecule type" value="Transcribed_RNA"/>
</dbReference>
<dbReference type="InterPro" id="IPR003595">
    <property type="entry name" value="Tyr_Pase_cat"/>
</dbReference>
<dbReference type="InterPro" id="IPR029021">
    <property type="entry name" value="Prot-tyrosine_phosphatase-like"/>
</dbReference>
<dbReference type="SUPFAM" id="SSF52799">
    <property type="entry name" value="(Phosphotyrosine protein) phosphatases II"/>
    <property type="match status" value="1"/>
</dbReference>
<sequence length="232" mass="25331">FPQIRGKLSSKAVFAVSTLSSTLGCLNESWEETSSDRSLPPAPVQVNAAGDGQRVFYAAQGPLKETTGDFWGMLYENKIPAIVMLTRFFEKTVSKCEPYFPEQEGTSQQHGDFEVEAVGKHAPLPYCKEVTVRTLRVTPLKGGDPLTVKHFFYGGWPDHGKPKSSTPIRQIIHELRMSGLNRKPVAVHCSAGIGRTGTFCTIDVIVGRLRSLVESGGVHTAEELMHAASVSD</sequence>
<dbReference type="PANTHER" id="PTHR19134:SF449">
    <property type="entry name" value="TYROSINE-PROTEIN PHOSPHATASE 1"/>
    <property type="match status" value="1"/>
</dbReference>
<dbReference type="InterPro" id="IPR016130">
    <property type="entry name" value="Tyr_Pase_AS"/>
</dbReference>
<protein>
    <submittedName>
        <fullName evidence="3">Receptor-type tyrosine-protein phosphatase eta-like</fullName>
    </submittedName>
</protein>
<dbReference type="PANTHER" id="PTHR19134">
    <property type="entry name" value="RECEPTOR-TYPE TYROSINE-PROTEIN PHOSPHATASE"/>
    <property type="match status" value="1"/>
</dbReference>
<dbReference type="GO" id="GO:0004725">
    <property type="term" value="F:protein tyrosine phosphatase activity"/>
    <property type="evidence" value="ECO:0007669"/>
    <property type="project" value="InterPro"/>
</dbReference>
<dbReference type="AlphaFoldDB" id="A0A061RUQ0"/>
<dbReference type="PROSITE" id="PS50056">
    <property type="entry name" value="TYR_PHOSPHATASE_2"/>
    <property type="match status" value="1"/>
</dbReference>
<dbReference type="SMART" id="SM00404">
    <property type="entry name" value="PTPc_motif"/>
    <property type="match status" value="1"/>
</dbReference>
<dbReference type="CDD" id="cd00047">
    <property type="entry name" value="PTPc"/>
    <property type="match status" value="1"/>
</dbReference>
<evidence type="ECO:0000313" key="3">
    <source>
        <dbReference type="EMBL" id="JAC74440.1"/>
    </source>
</evidence>
<reference evidence="3" key="1">
    <citation type="submission" date="2014-05" db="EMBL/GenBank/DDBJ databases">
        <title>The transcriptome of the halophilic microalga Tetraselmis sp. GSL018 isolated from the Great Salt Lake, Utah.</title>
        <authorList>
            <person name="Jinkerson R.E."/>
            <person name="D'Adamo S."/>
            <person name="Posewitz M.C."/>
        </authorList>
    </citation>
    <scope>NUCLEOTIDE SEQUENCE</scope>
    <source>
        <strain evidence="3">GSL018</strain>
    </source>
</reference>
<dbReference type="PRINTS" id="PR00700">
    <property type="entry name" value="PRTYPHPHTASE"/>
</dbReference>
<dbReference type="InterPro" id="IPR000387">
    <property type="entry name" value="Tyr_Pase_dom"/>
</dbReference>
<feature type="non-terminal residue" evidence="3">
    <location>
        <position position="1"/>
    </location>
</feature>
<dbReference type="Pfam" id="PF00102">
    <property type="entry name" value="Y_phosphatase"/>
    <property type="match status" value="1"/>
</dbReference>
<dbReference type="InterPro" id="IPR000242">
    <property type="entry name" value="PTP_cat"/>
</dbReference>
<dbReference type="PROSITE" id="PS50055">
    <property type="entry name" value="TYR_PHOSPHATASE_PTP"/>
    <property type="match status" value="1"/>
</dbReference>
<proteinExistence type="predicted"/>
<dbReference type="InterPro" id="IPR050348">
    <property type="entry name" value="Protein-Tyr_Phosphatase"/>
</dbReference>
<organism evidence="3">
    <name type="scientific">Tetraselmis sp. GSL018</name>
    <dbReference type="NCBI Taxonomy" id="582737"/>
    <lineage>
        <taxon>Eukaryota</taxon>
        <taxon>Viridiplantae</taxon>
        <taxon>Chlorophyta</taxon>
        <taxon>core chlorophytes</taxon>
        <taxon>Chlorodendrophyceae</taxon>
        <taxon>Chlorodendrales</taxon>
        <taxon>Chlorodendraceae</taxon>
        <taxon>Tetraselmis</taxon>
    </lineage>
</organism>